<dbReference type="SMART" id="SM00382">
    <property type="entry name" value="AAA"/>
    <property type="match status" value="1"/>
</dbReference>
<evidence type="ECO:0000256" key="6">
    <source>
        <dbReference type="ARBA" id="ARBA00022840"/>
    </source>
</evidence>
<evidence type="ECO:0000256" key="8">
    <source>
        <dbReference type="SAM" id="MobiDB-lite"/>
    </source>
</evidence>
<dbReference type="GO" id="GO:0003677">
    <property type="term" value="F:DNA binding"/>
    <property type="evidence" value="ECO:0007669"/>
    <property type="project" value="TreeGrafter"/>
</dbReference>
<feature type="compositionally biased region" description="Basic and acidic residues" evidence="8">
    <location>
        <begin position="297"/>
        <end position="309"/>
    </location>
</feature>
<dbReference type="GO" id="GO:0005524">
    <property type="term" value="F:ATP binding"/>
    <property type="evidence" value="ECO:0007669"/>
    <property type="project" value="UniProtKB-KW"/>
</dbReference>
<feature type="region of interest" description="Disordered" evidence="8">
    <location>
        <begin position="408"/>
        <end position="502"/>
    </location>
</feature>
<dbReference type="Pfam" id="PF25361">
    <property type="entry name" value="AAA_lid_RFC1"/>
    <property type="match status" value="1"/>
</dbReference>
<dbReference type="FunFam" id="3.40.50.300:FF:000395">
    <property type="entry name" value="Replication factor C subunit 1"/>
    <property type="match status" value="1"/>
</dbReference>
<dbReference type="PROSITE" id="PS50172">
    <property type="entry name" value="BRCT"/>
    <property type="match status" value="1"/>
</dbReference>
<dbReference type="GO" id="GO:0003689">
    <property type="term" value="F:DNA clamp loader activity"/>
    <property type="evidence" value="ECO:0007669"/>
    <property type="project" value="InterPro"/>
</dbReference>
<keyword evidence="5" id="KW-0547">Nucleotide-binding</keyword>
<feature type="domain" description="BRCT" evidence="9">
    <location>
        <begin position="328"/>
        <end position="405"/>
    </location>
</feature>
<dbReference type="OrthoDB" id="446168at2759"/>
<feature type="compositionally biased region" description="Basic and acidic residues" evidence="8">
    <location>
        <begin position="140"/>
        <end position="159"/>
    </location>
</feature>
<evidence type="ECO:0000313" key="10">
    <source>
        <dbReference type="EMBL" id="MPC45974.1"/>
    </source>
</evidence>
<dbReference type="InterPro" id="IPR001357">
    <property type="entry name" value="BRCT_dom"/>
</dbReference>
<evidence type="ECO:0000256" key="1">
    <source>
        <dbReference type="ARBA" id="ARBA00004123"/>
    </source>
</evidence>
<feature type="compositionally biased region" description="Low complexity" evidence="8">
    <location>
        <begin position="466"/>
        <end position="497"/>
    </location>
</feature>
<dbReference type="SUPFAM" id="SSF52113">
    <property type="entry name" value="BRCT domain"/>
    <property type="match status" value="1"/>
</dbReference>
<dbReference type="CDD" id="cd17752">
    <property type="entry name" value="BRCT_RFC1"/>
    <property type="match status" value="1"/>
</dbReference>
<protein>
    <recommendedName>
        <fullName evidence="3">Replication factor C subunit 1</fullName>
    </recommendedName>
</protein>
<feature type="compositionally biased region" description="Polar residues" evidence="8">
    <location>
        <begin position="443"/>
        <end position="465"/>
    </location>
</feature>
<dbReference type="SUPFAM" id="SSF52540">
    <property type="entry name" value="P-loop containing nucleoside triphosphate hydrolases"/>
    <property type="match status" value="1"/>
</dbReference>
<comment type="caution">
    <text evidence="10">The sequence shown here is derived from an EMBL/GenBank/DDBJ whole genome shotgun (WGS) entry which is preliminary data.</text>
</comment>
<dbReference type="InterPro" id="IPR047854">
    <property type="entry name" value="RFC_lid"/>
</dbReference>
<evidence type="ECO:0000313" key="11">
    <source>
        <dbReference type="Proteomes" id="UP000324222"/>
    </source>
</evidence>
<comment type="subcellular location">
    <subcellularLocation>
        <location evidence="1">Nucleus</location>
    </subcellularLocation>
</comment>
<dbReference type="InterPro" id="IPR003959">
    <property type="entry name" value="ATPase_AAA_core"/>
</dbReference>
<evidence type="ECO:0000256" key="5">
    <source>
        <dbReference type="ARBA" id="ARBA00022741"/>
    </source>
</evidence>
<feature type="region of interest" description="Disordered" evidence="8">
    <location>
        <begin position="92"/>
        <end position="329"/>
    </location>
</feature>
<dbReference type="InterPro" id="IPR027417">
    <property type="entry name" value="P-loop_NTPase"/>
</dbReference>
<dbReference type="EMBL" id="VSRR010006977">
    <property type="protein sequence ID" value="MPC45974.1"/>
    <property type="molecule type" value="Genomic_DNA"/>
</dbReference>
<evidence type="ECO:0000256" key="7">
    <source>
        <dbReference type="ARBA" id="ARBA00023242"/>
    </source>
</evidence>
<accession>A0A5B7FNN0</accession>
<dbReference type="CDD" id="cd18140">
    <property type="entry name" value="HLD_clamp_RFC"/>
    <property type="match status" value="1"/>
</dbReference>
<dbReference type="SMART" id="SM00292">
    <property type="entry name" value="BRCT"/>
    <property type="match status" value="1"/>
</dbReference>
<evidence type="ECO:0000256" key="2">
    <source>
        <dbReference type="ARBA" id="ARBA00006116"/>
    </source>
</evidence>
<dbReference type="Gene3D" id="3.40.50.10190">
    <property type="entry name" value="BRCT domain"/>
    <property type="match status" value="1"/>
</dbReference>
<dbReference type="CDD" id="cd00009">
    <property type="entry name" value="AAA"/>
    <property type="match status" value="1"/>
</dbReference>
<dbReference type="FunFam" id="3.40.50.10190:FF:000001">
    <property type="entry name" value="Replication factor C subunit 1"/>
    <property type="match status" value="1"/>
</dbReference>
<dbReference type="Gene3D" id="1.10.8.60">
    <property type="match status" value="1"/>
</dbReference>
<dbReference type="GO" id="GO:0005663">
    <property type="term" value="C:DNA replication factor C complex"/>
    <property type="evidence" value="ECO:0007669"/>
    <property type="project" value="InterPro"/>
</dbReference>
<keyword evidence="6" id="KW-0067">ATP-binding</keyword>
<dbReference type="Pfam" id="PF00004">
    <property type="entry name" value="AAA"/>
    <property type="match status" value="1"/>
</dbReference>
<feature type="compositionally biased region" description="Basic and acidic residues" evidence="8">
    <location>
        <begin position="257"/>
        <end position="279"/>
    </location>
</feature>
<dbReference type="AlphaFoldDB" id="A0A5B7FNN0"/>
<dbReference type="GO" id="GO:0006281">
    <property type="term" value="P:DNA repair"/>
    <property type="evidence" value="ECO:0007669"/>
    <property type="project" value="InterPro"/>
</dbReference>
<feature type="region of interest" description="Disordered" evidence="8">
    <location>
        <begin position="15"/>
        <end position="79"/>
    </location>
</feature>
<sequence length="774" mass="85851">MISITVLDEELFKKSSKKEEKISKTTKHNPQQKPESPKYKPITAASFFGTEPVTSKDKITSKKKNNDSSEKAFEKTLQQLDEEDFEILKEIKESSKHRSAVDHSSKSSESFEKTLKQLDEQKTHHKEVKASPKHSSVAEPKPKPNENSPPEKKTAKEIPAKQSTASKLGSKLKRFEFGKRDHGGCQNEDELQHKDKKVKLVSEEKERMPKYKRDSPQKKTSPQKDIKVKSEQKKSTKEEKIDTDSKKVSGQSSKEGISQKEDKKDVQMKERHIVPEKKVTPKKAVKENTQAPDTTPQDEKKKAARDAYLKFRQRSGPANPGSKEIPEGKPDCLQGLVFVLSGVFDSLDREEATEIVKKYGGKVTTSVSRNTSYLVVGVEAGESKLKKAEQLGTKQIDEDGLLELIATLPGKESKEATPKQATSGSSKLKKFARESEPKEAPTLASQSASPSTPDSLVTSTTTPKRSLSSSQASLTSQESGSPSSSTSSPRTQSISSQELNSRSEDALMWVDKYKPASTKNIIGQQGGASNVKKLLNWLQNWQKNQLGDKRPPMPSPWAKDDTGGYYKAALLSGPPGVGKTTTAHLVCKEMGYDVLELNASDARSKKSIDQVVSELLGNKSLAGFATGGGHTSSRHALVMDEVDGMSGNEDRGGVQELIALIKKSKIPIIAMCNDRNHPKIRSLANHCFDLRFYKPRIEQIRGPMMSVCYREGIKIKSEALDQIIIGSNQDIRQVLHHLSMWSVKEKNLQTDDVKKEAKKAHKDFKKVKHALSFH</sequence>
<dbReference type="Proteomes" id="UP000324222">
    <property type="component" value="Unassembled WGS sequence"/>
</dbReference>
<dbReference type="GO" id="GO:0005634">
    <property type="term" value="C:nucleus"/>
    <property type="evidence" value="ECO:0007669"/>
    <property type="project" value="UniProtKB-SubCell"/>
</dbReference>
<evidence type="ECO:0000256" key="3">
    <source>
        <dbReference type="ARBA" id="ARBA00020401"/>
    </source>
</evidence>
<evidence type="ECO:0000256" key="4">
    <source>
        <dbReference type="ARBA" id="ARBA00022705"/>
    </source>
</evidence>
<dbReference type="PIRSF" id="PIRSF036578">
    <property type="entry name" value="RFC1"/>
    <property type="match status" value="1"/>
</dbReference>
<comment type="similarity">
    <text evidence="2">Belongs to the activator 1 large subunit family.</text>
</comment>
<feature type="compositionally biased region" description="Basic and acidic residues" evidence="8">
    <location>
        <begin position="190"/>
        <end position="247"/>
    </location>
</feature>
<dbReference type="InterPro" id="IPR036420">
    <property type="entry name" value="BRCT_dom_sf"/>
</dbReference>
<organism evidence="10 11">
    <name type="scientific">Portunus trituberculatus</name>
    <name type="common">Swimming crab</name>
    <name type="synonym">Neptunus trituberculatus</name>
    <dbReference type="NCBI Taxonomy" id="210409"/>
    <lineage>
        <taxon>Eukaryota</taxon>
        <taxon>Metazoa</taxon>
        <taxon>Ecdysozoa</taxon>
        <taxon>Arthropoda</taxon>
        <taxon>Crustacea</taxon>
        <taxon>Multicrustacea</taxon>
        <taxon>Malacostraca</taxon>
        <taxon>Eumalacostraca</taxon>
        <taxon>Eucarida</taxon>
        <taxon>Decapoda</taxon>
        <taxon>Pleocyemata</taxon>
        <taxon>Brachyura</taxon>
        <taxon>Eubrachyura</taxon>
        <taxon>Portunoidea</taxon>
        <taxon>Portunidae</taxon>
        <taxon>Portuninae</taxon>
        <taxon>Portunus</taxon>
    </lineage>
</organism>
<feature type="compositionally biased region" description="Basic and acidic residues" evidence="8">
    <location>
        <begin position="173"/>
        <end position="183"/>
    </location>
</feature>
<gene>
    <name evidence="10" type="primary">RFC1</name>
    <name evidence="10" type="ORF">E2C01_039680</name>
</gene>
<keyword evidence="7" id="KW-0539">Nucleus</keyword>
<feature type="compositionally biased region" description="Basic and acidic residues" evidence="8">
    <location>
        <begin position="54"/>
        <end position="74"/>
    </location>
</feature>
<proteinExistence type="inferred from homology"/>
<dbReference type="Gene3D" id="3.40.50.300">
    <property type="entry name" value="P-loop containing nucleotide triphosphate hydrolases"/>
    <property type="match status" value="1"/>
</dbReference>
<dbReference type="FunFam" id="1.10.8.60:FF:000021">
    <property type="entry name" value="Replication factor C subunit 1"/>
    <property type="match status" value="1"/>
</dbReference>
<dbReference type="InterPro" id="IPR003593">
    <property type="entry name" value="AAA+_ATPase"/>
</dbReference>
<reference evidence="10 11" key="1">
    <citation type="submission" date="2019-05" db="EMBL/GenBank/DDBJ databases">
        <title>Another draft genome of Portunus trituberculatus and its Hox gene families provides insights of decapod evolution.</title>
        <authorList>
            <person name="Jeong J.-H."/>
            <person name="Song I."/>
            <person name="Kim S."/>
            <person name="Choi T."/>
            <person name="Kim D."/>
            <person name="Ryu S."/>
            <person name="Kim W."/>
        </authorList>
    </citation>
    <scope>NUCLEOTIDE SEQUENCE [LARGE SCALE GENOMIC DNA]</scope>
    <source>
        <tissue evidence="10">Muscle</tissue>
    </source>
</reference>
<evidence type="ECO:0000259" key="9">
    <source>
        <dbReference type="PROSITE" id="PS50172"/>
    </source>
</evidence>
<name>A0A5B7FNN0_PORTR</name>
<feature type="compositionally biased region" description="Basic and acidic residues" evidence="8">
    <location>
        <begin position="92"/>
        <end position="122"/>
    </location>
</feature>
<dbReference type="PANTHER" id="PTHR23389">
    <property type="entry name" value="CHROMOSOME TRANSMISSION FIDELITY FACTOR 18"/>
    <property type="match status" value="1"/>
</dbReference>
<dbReference type="GO" id="GO:0016887">
    <property type="term" value="F:ATP hydrolysis activity"/>
    <property type="evidence" value="ECO:0007669"/>
    <property type="project" value="InterPro"/>
</dbReference>
<keyword evidence="4" id="KW-0235">DNA replication</keyword>
<dbReference type="Pfam" id="PF00533">
    <property type="entry name" value="BRCT"/>
    <property type="match status" value="1"/>
</dbReference>
<dbReference type="GO" id="GO:0006260">
    <property type="term" value="P:DNA replication"/>
    <property type="evidence" value="ECO:0007669"/>
    <property type="project" value="UniProtKB-KW"/>
</dbReference>
<dbReference type="PANTHER" id="PTHR23389:SF6">
    <property type="entry name" value="REPLICATION FACTOR C SUBUNIT 1"/>
    <property type="match status" value="1"/>
</dbReference>
<dbReference type="InterPro" id="IPR012178">
    <property type="entry name" value="RFC1"/>
</dbReference>
<keyword evidence="11" id="KW-1185">Reference proteome</keyword>